<evidence type="ECO:0000259" key="10">
    <source>
        <dbReference type="Pfam" id="PF05922"/>
    </source>
</evidence>
<comment type="similarity">
    <text evidence="1 5 6">Belongs to the peptidase S8 family.</text>
</comment>
<evidence type="ECO:0000256" key="6">
    <source>
        <dbReference type="RuleBase" id="RU003355"/>
    </source>
</evidence>
<organism evidence="11 12">
    <name type="scientific">Arthrobacter ginsengisoli</name>
    <dbReference type="NCBI Taxonomy" id="1356565"/>
    <lineage>
        <taxon>Bacteria</taxon>
        <taxon>Bacillati</taxon>
        <taxon>Actinomycetota</taxon>
        <taxon>Actinomycetes</taxon>
        <taxon>Micrococcales</taxon>
        <taxon>Micrococcaceae</taxon>
        <taxon>Arthrobacter</taxon>
    </lineage>
</organism>
<evidence type="ECO:0000256" key="2">
    <source>
        <dbReference type="ARBA" id="ARBA00022670"/>
    </source>
</evidence>
<evidence type="ECO:0000256" key="5">
    <source>
        <dbReference type="PROSITE-ProRule" id="PRU01240"/>
    </source>
</evidence>
<dbReference type="InterPro" id="IPR036852">
    <property type="entry name" value="Peptidase_S8/S53_dom_sf"/>
</dbReference>
<dbReference type="PANTHER" id="PTHR43806">
    <property type="entry name" value="PEPTIDASE S8"/>
    <property type="match status" value="1"/>
</dbReference>
<sequence>MFSHVRRPGSAREPVLEAARSRQNPGTAASPPKARSRIRGLIGSLAALSLAVAGGFVAAVPATAAEQEQRYIVVLKDGADPGTAAATQQRGYGLTVSTVYREAVNGYAATMTASAAARLATDPGVDFVTVAREFKAPENPSASNQVAPNWRQRIGGTLPADGGAKETVDVNVAVIDSGIDASHPDLNVRGGIDCSTGSPVKVTPTDKVGHGTFVAGVIGAKDNSQGVIGAAPGTPLWSVRVVNDADVITEEMLICAIDWVTGTRKDNNADNDIEVANISIGGPGADTADCGKGTDPMHYAICRSVKAGVAYAVAAGNSSEDFARSVPATYDEVLTATAMADFDGKPDGLAAPVCGPDDWTKIGQLDDKPAFFSNFATEPKDKAHTVAAPGVCITSTSITPEGYAVAHGTSFASPAVAGSLARCISEAECGGSAKDVMSQFLKATAAYNKEHHGFGFDGDPLRPIQGQYYGYLAQIAGY</sequence>
<dbReference type="InterPro" id="IPR023828">
    <property type="entry name" value="Peptidase_S8_Ser-AS"/>
</dbReference>
<dbReference type="Gene3D" id="3.40.50.200">
    <property type="entry name" value="Peptidase S8/S53 domain"/>
    <property type="match status" value="1"/>
</dbReference>
<dbReference type="RefSeq" id="WP_310055778.1">
    <property type="nucleotide sequence ID" value="NZ_JAVDVQ010000006.1"/>
</dbReference>
<keyword evidence="8" id="KW-1133">Transmembrane helix</keyword>
<keyword evidence="4 5" id="KW-0720">Serine protease</keyword>
<dbReference type="PROSITE" id="PS00136">
    <property type="entry name" value="SUBTILASE_ASP"/>
    <property type="match status" value="1"/>
</dbReference>
<feature type="domain" description="Peptidase S8/S53" evidence="9">
    <location>
        <begin position="170"/>
        <end position="456"/>
    </location>
</feature>
<dbReference type="Gene3D" id="3.30.70.80">
    <property type="entry name" value="Peptidase S8 propeptide/proteinase inhibitor I9"/>
    <property type="match status" value="1"/>
</dbReference>
<keyword evidence="8" id="KW-0472">Membrane</keyword>
<dbReference type="PROSITE" id="PS00138">
    <property type="entry name" value="SUBTILASE_SER"/>
    <property type="match status" value="1"/>
</dbReference>
<dbReference type="InterPro" id="IPR050131">
    <property type="entry name" value="Peptidase_S8_subtilisin-like"/>
</dbReference>
<dbReference type="PROSITE" id="PS51892">
    <property type="entry name" value="SUBTILASE"/>
    <property type="match status" value="1"/>
</dbReference>
<evidence type="ECO:0000256" key="7">
    <source>
        <dbReference type="SAM" id="MobiDB-lite"/>
    </source>
</evidence>
<evidence type="ECO:0000313" key="12">
    <source>
        <dbReference type="Proteomes" id="UP001252243"/>
    </source>
</evidence>
<keyword evidence="2 5" id="KW-0645">Protease</keyword>
<dbReference type="PRINTS" id="PR00723">
    <property type="entry name" value="SUBTILISIN"/>
</dbReference>
<evidence type="ECO:0000256" key="3">
    <source>
        <dbReference type="ARBA" id="ARBA00022801"/>
    </source>
</evidence>
<keyword evidence="3 5" id="KW-0378">Hydrolase</keyword>
<feature type="transmembrane region" description="Helical" evidence="8">
    <location>
        <begin position="40"/>
        <end position="60"/>
    </location>
</feature>
<keyword evidence="12" id="KW-1185">Reference proteome</keyword>
<dbReference type="Proteomes" id="UP001252243">
    <property type="component" value="Unassembled WGS sequence"/>
</dbReference>
<feature type="active site" description="Charge relay system" evidence="5">
    <location>
        <position position="176"/>
    </location>
</feature>
<dbReference type="InterPro" id="IPR023827">
    <property type="entry name" value="Peptidase_S8_Asp-AS"/>
</dbReference>
<dbReference type="GO" id="GO:0008233">
    <property type="term" value="F:peptidase activity"/>
    <property type="evidence" value="ECO:0007669"/>
    <property type="project" value="UniProtKB-KW"/>
</dbReference>
<feature type="active site" description="Charge relay system" evidence="5">
    <location>
        <position position="410"/>
    </location>
</feature>
<comment type="caution">
    <text evidence="11">The sequence shown here is derived from an EMBL/GenBank/DDBJ whole genome shotgun (WGS) entry which is preliminary data.</text>
</comment>
<proteinExistence type="inferred from homology"/>
<dbReference type="EMBL" id="JAVDVQ010000006">
    <property type="protein sequence ID" value="MDR7082486.1"/>
    <property type="molecule type" value="Genomic_DNA"/>
</dbReference>
<evidence type="ECO:0000256" key="8">
    <source>
        <dbReference type="SAM" id="Phobius"/>
    </source>
</evidence>
<dbReference type="InterPro" id="IPR022398">
    <property type="entry name" value="Peptidase_S8_His-AS"/>
</dbReference>
<dbReference type="Pfam" id="PF05922">
    <property type="entry name" value="Inhibitor_I9"/>
    <property type="match status" value="1"/>
</dbReference>
<evidence type="ECO:0000313" key="11">
    <source>
        <dbReference type="EMBL" id="MDR7082486.1"/>
    </source>
</evidence>
<evidence type="ECO:0000259" key="9">
    <source>
        <dbReference type="Pfam" id="PF00082"/>
    </source>
</evidence>
<gene>
    <name evidence="11" type="ORF">J2X01_001775</name>
</gene>
<dbReference type="SUPFAM" id="SSF52743">
    <property type="entry name" value="Subtilisin-like"/>
    <property type="match status" value="1"/>
</dbReference>
<reference evidence="11 12" key="1">
    <citation type="submission" date="2023-07" db="EMBL/GenBank/DDBJ databases">
        <title>Sorghum-associated microbial communities from plants grown in Nebraska, USA.</title>
        <authorList>
            <person name="Schachtman D."/>
        </authorList>
    </citation>
    <scope>NUCLEOTIDE SEQUENCE [LARGE SCALE GENOMIC DNA]</scope>
    <source>
        <strain evidence="11 12">BE167</strain>
    </source>
</reference>
<dbReference type="InterPro" id="IPR015500">
    <property type="entry name" value="Peptidase_S8_subtilisin-rel"/>
</dbReference>
<feature type="domain" description="Inhibitor I9" evidence="10">
    <location>
        <begin position="71"/>
        <end position="129"/>
    </location>
</feature>
<feature type="region of interest" description="Disordered" evidence="7">
    <location>
        <begin position="1"/>
        <end position="35"/>
    </location>
</feature>
<dbReference type="Pfam" id="PF00082">
    <property type="entry name" value="Peptidase_S8"/>
    <property type="match status" value="1"/>
</dbReference>
<accession>A0ABU1UBD6</accession>
<keyword evidence="8" id="KW-0812">Transmembrane</keyword>
<dbReference type="InterPro" id="IPR000209">
    <property type="entry name" value="Peptidase_S8/S53_dom"/>
</dbReference>
<protein>
    <submittedName>
        <fullName evidence="11">Subtilisin family serine protease</fullName>
    </submittedName>
</protein>
<name>A0ABU1UBD6_9MICC</name>
<feature type="active site" description="Charge relay system" evidence="5">
    <location>
        <position position="210"/>
    </location>
</feature>
<dbReference type="InterPro" id="IPR037045">
    <property type="entry name" value="S8pro/Inhibitor_I9_sf"/>
</dbReference>
<dbReference type="PANTHER" id="PTHR43806:SF11">
    <property type="entry name" value="CEREVISIN-RELATED"/>
    <property type="match status" value="1"/>
</dbReference>
<dbReference type="GO" id="GO:0006508">
    <property type="term" value="P:proteolysis"/>
    <property type="evidence" value="ECO:0007669"/>
    <property type="project" value="UniProtKB-KW"/>
</dbReference>
<dbReference type="SUPFAM" id="SSF54897">
    <property type="entry name" value="Protease propeptides/inhibitors"/>
    <property type="match status" value="1"/>
</dbReference>
<dbReference type="PROSITE" id="PS00137">
    <property type="entry name" value="SUBTILASE_HIS"/>
    <property type="match status" value="1"/>
</dbReference>
<evidence type="ECO:0000256" key="4">
    <source>
        <dbReference type="ARBA" id="ARBA00022825"/>
    </source>
</evidence>
<evidence type="ECO:0000256" key="1">
    <source>
        <dbReference type="ARBA" id="ARBA00011073"/>
    </source>
</evidence>
<dbReference type="InterPro" id="IPR010259">
    <property type="entry name" value="S8pro/Inhibitor_I9"/>
</dbReference>